<dbReference type="HOGENOM" id="CLU_000288_81_1_1"/>
<keyword evidence="3" id="KW-0808">Transferase</keyword>
<dbReference type="GO" id="GO:0050684">
    <property type="term" value="P:regulation of mRNA processing"/>
    <property type="evidence" value="ECO:0007669"/>
    <property type="project" value="TreeGrafter"/>
</dbReference>
<evidence type="ECO:0000313" key="12">
    <source>
        <dbReference type="EMBL" id="EPE28962.1"/>
    </source>
</evidence>
<feature type="domain" description="Protein kinase" evidence="11">
    <location>
        <begin position="59"/>
        <end position="352"/>
    </location>
</feature>
<keyword evidence="13" id="KW-1185">Reference proteome</keyword>
<feature type="region of interest" description="Disordered" evidence="10">
    <location>
        <begin position="287"/>
        <end position="313"/>
    </location>
</feature>
<dbReference type="GO" id="GO:0000245">
    <property type="term" value="P:spliceosomal complex assembly"/>
    <property type="evidence" value="ECO:0007669"/>
    <property type="project" value="TreeGrafter"/>
</dbReference>
<dbReference type="PANTHER" id="PTHR47634">
    <property type="entry name" value="PROTEIN KINASE DOMAIN-CONTAINING PROTEIN-RELATED"/>
    <property type="match status" value="1"/>
</dbReference>
<evidence type="ECO:0000256" key="10">
    <source>
        <dbReference type="SAM" id="MobiDB-lite"/>
    </source>
</evidence>
<evidence type="ECO:0000256" key="8">
    <source>
        <dbReference type="ARBA" id="ARBA00048679"/>
    </source>
</evidence>
<accession>S3CR78</accession>
<dbReference type="InterPro" id="IPR000719">
    <property type="entry name" value="Prot_kinase_dom"/>
</dbReference>
<dbReference type="PROSITE" id="PS50011">
    <property type="entry name" value="PROTEIN_KINASE_DOM"/>
    <property type="match status" value="1"/>
</dbReference>
<evidence type="ECO:0000256" key="6">
    <source>
        <dbReference type="ARBA" id="ARBA00022840"/>
    </source>
</evidence>
<sequence length="356" mass="41283">MRNLLKWAKGLAKRSPALPRNHQNIKFPIIDSSLIVEEEHHGIDRYYPTRIGEVLSSRYQVVGKLGFGYSSTVWLAHDLQVHRYVALKIFTSDGQNKDEIAIYKHLKDGKKSHAGYRYVRAAIDSFELSSGENIKADNIMHYIEDKSILTAFEEEEFVDPSPRKQEGDRDIYLTRNFNHPVSYGEPVLCEFGAAVYGNKENDREAYPQVYRCPEVMLHTTWTYSADIWNVGVMIWDIYEGKHLFTGHDSARDRYTTRAHLQELISVLGPPFLDLLKRGKRTAEVFDENGQWLEPDAENPDRLPSLPSSSLESREENLEGEDKALFMDFIRSMLQWEPEKRKTARELLEDPWLRKGM</sequence>
<dbReference type="PROSITE" id="PS00107">
    <property type="entry name" value="PROTEIN_KINASE_ATP"/>
    <property type="match status" value="1"/>
</dbReference>
<evidence type="ECO:0000259" key="11">
    <source>
        <dbReference type="PROSITE" id="PS50011"/>
    </source>
</evidence>
<evidence type="ECO:0000256" key="1">
    <source>
        <dbReference type="ARBA" id="ARBA00012513"/>
    </source>
</evidence>
<protein>
    <recommendedName>
        <fullName evidence="1">non-specific serine/threonine protein kinase</fullName>
        <ecNumber evidence="1">2.7.11.1</ecNumber>
    </recommendedName>
</protein>
<keyword evidence="6 9" id="KW-0067">ATP-binding</keyword>
<dbReference type="OrthoDB" id="5979581at2759"/>
<keyword evidence="2" id="KW-0723">Serine/threonine-protein kinase</keyword>
<dbReference type="GeneID" id="19459180"/>
<proteinExistence type="predicted"/>
<dbReference type="eggNOG" id="KOG0667">
    <property type="taxonomic scope" value="Eukaryota"/>
</dbReference>
<keyword evidence="4 9" id="KW-0547">Nucleotide-binding</keyword>
<evidence type="ECO:0000256" key="2">
    <source>
        <dbReference type="ARBA" id="ARBA00022527"/>
    </source>
</evidence>
<dbReference type="GO" id="GO:0005524">
    <property type="term" value="F:ATP binding"/>
    <property type="evidence" value="ECO:0007669"/>
    <property type="project" value="UniProtKB-UniRule"/>
</dbReference>
<reference evidence="12 13" key="1">
    <citation type="journal article" date="2013" name="BMC Genomics">
        <title>Genomics-driven discovery of the pneumocandin biosynthetic gene cluster in the fungus Glarea lozoyensis.</title>
        <authorList>
            <person name="Chen L."/>
            <person name="Yue Q."/>
            <person name="Zhang X."/>
            <person name="Xiang M."/>
            <person name="Wang C."/>
            <person name="Li S."/>
            <person name="Che Y."/>
            <person name="Ortiz-Lopez F.J."/>
            <person name="Bills G.F."/>
            <person name="Liu X."/>
            <person name="An Z."/>
        </authorList>
    </citation>
    <scope>NUCLEOTIDE SEQUENCE [LARGE SCALE GENOMIC DNA]</scope>
    <source>
        <strain evidence="13">ATCC 20868 / MF5171</strain>
    </source>
</reference>
<dbReference type="KEGG" id="glz:GLAREA_00120"/>
<evidence type="ECO:0000313" key="13">
    <source>
        <dbReference type="Proteomes" id="UP000016922"/>
    </source>
</evidence>
<dbReference type="Pfam" id="PF00069">
    <property type="entry name" value="Pkinase"/>
    <property type="match status" value="1"/>
</dbReference>
<dbReference type="PANTHER" id="PTHR47634:SF9">
    <property type="entry name" value="PROTEIN KINASE DOMAIN-CONTAINING PROTEIN-RELATED"/>
    <property type="match status" value="1"/>
</dbReference>
<dbReference type="RefSeq" id="XP_008083071.1">
    <property type="nucleotide sequence ID" value="XM_008084880.1"/>
</dbReference>
<keyword evidence="5 12" id="KW-0418">Kinase</keyword>
<organism evidence="12 13">
    <name type="scientific">Glarea lozoyensis (strain ATCC 20868 / MF5171)</name>
    <dbReference type="NCBI Taxonomy" id="1116229"/>
    <lineage>
        <taxon>Eukaryota</taxon>
        <taxon>Fungi</taxon>
        <taxon>Dikarya</taxon>
        <taxon>Ascomycota</taxon>
        <taxon>Pezizomycotina</taxon>
        <taxon>Leotiomycetes</taxon>
        <taxon>Helotiales</taxon>
        <taxon>Helotiaceae</taxon>
        <taxon>Glarea</taxon>
    </lineage>
</organism>
<dbReference type="Gene3D" id="1.10.510.10">
    <property type="entry name" value="Transferase(Phosphotransferase) domain 1"/>
    <property type="match status" value="2"/>
</dbReference>
<dbReference type="SUPFAM" id="SSF56112">
    <property type="entry name" value="Protein kinase-like (PK-like)"/>
    <property type="match status" value="1"/>
</dbReference>
<evidence type="ECO:0000256" key="9">
    <source>
        <dbReference type="PROSITE-ProRule" id="PRU10141"/>
    </source>
</evidence>
<name>S3CR78_GLAL2</name>
<dbReference type="InterPro" id="IPR051334">
    <property type="entry name" value="SRPK"/>
</dbReference>
<dbReference type="SMART" id="SM00220">
    <property type="entry name" value="S_TKc"/>
    <property type="match status" value="1"/>
</dbReference>
<dbReference type="EC" id="2.7.11.1" evidence="1"/>
<feature type="binding site" evidence="9">
    <location>
        <position position="88"/>
    </location>
    <ligand>
        <name>ATP</name>
        <dbReference type="ChEBI" id="CHEBI:30616"/>
    </ligand>
</feature>
<comment type="catalytic activity">
    <reaction evidence="8">
        <text>L-seryl-[protein] + ATP = O-phospho-L-seryl-[protein] + ADP + H(+)</text>
        <dbReference type="Rhea" id="RHEA:17989"/>
        <dbReference type="Rhea" id="RHEA-COMP:9863"/>
        <dbReference type="Rhea" id="RHEA-COMP:11604"/>
        <dbReference type="ChEBI" id="CHEBI:15378"/>
        <dbReference type="ChEBI" id="CHEBI:29999"/>
        <dbReference type="ChEBI" id="CHEBI:30616"/>
        <dbReference type="ChEBI" id="CHEBI:83421"/>
        <dbReference type="ChEBI" id="CHEBI:456216"/>
        <dbReference type="EC" id="2.7.11.1"/>
    </reaction>
</comment>
<evidence type="ECO:0000256" key="3">
    <source>
        <dbReference type="ARBA" id="ARBA00022679"/>
    </source>
</evidence>
<dbReference type="EMBL" id="KE145367">
    <property type="protein sequence ID" value="EPE28962.1"/>
    <property type="molecule type" value="Genomic_DNA"/>
</dbReference>
<dbReference type="GO" id="GO:0004674">
    <property type="term" value="F:protein serine/threonine kinase activity"/>
    <property type="evidence" value="ECO:0007669"/>
    <property type="project" value="UniProtKB-KW"/>
</dbReference>
<gene>
    <name evidence="12" type="ORF">GLAREA_00120</name>
</gene>
<dbReference type="Gene3D" id="3.30.200.20">
    <property type="entry name" value="Phosphorylase Kinase, domain 1"/>
    <property type="match status" value="1"/>
</dbReference>
<dbReference type="InterPro" id="IPR011009">
    <property type="entry name" value="Kinase-like_dom_sf"/>
</dbReference>
<feature type="compositionally biased region" description="Low complexity" evidence="10">
    <location>
        <begin position="301"/>
        <end position="310"/>
    </location>
</feature>
<evidence type="ECO:0000256" key="4">
    <source>
        <dbReference type="ARBA" id="ARBA00022741"/>
    </source>
</evidence>
<comment type="catalytic activity">
    <reaction evidence="7">
        <text>L-threonyl-[protein] + ATP = O-phospho-L-threonyl-[protein] + ADP + H(+)</text>
        <dbReference type="Rhea" id="RHEA:46608"/>
        <dbReference type="Rhea" id="RHEA-COMP:11060"/>
        <dbReference type="Rhea" id="RHEA-COMP:11605"/>
        <dbReference type="ChEBI" id="CHEBI:15378"/>
        <dbReference type="ChEBI" id="CHEBI:30013"/>
        <dbReference type="ChEBI" id="CHEBI:30616"/>
        <dbReference type="ChEBI" id="CHEBI:61977"/>
        <dbReference type="ChEBI" id="CHEBI:456216"/>
        <dbReference type="EC" id="2.7.11.1"/>
    </reaction>
</comment>
<dbReference type="Proteomes" id="UP000016922">
    <property type="component" value="Unassembled WGS sequence"/>
</dbReference>
<evidence type="ECO:0000256" key="7">
    <source>
        <dbReference type="ARBA" id="ARBA00047899"/>
    </source>
</evidence>
<dbReference type="OMA" id="EWIHSHM"/>
<dbReference type="InterPro" id="IPR017441">
    <property type="entry name" value="Protein_kinase_ATP_BS"/>
</dbReference>
<evidence type="ECO:0000256" key="5">
    <source>
        <dbReference type="ARBA" id="ARBA00022777"/>
    </source>
</evidence>
<dbReference type="AlphaFoldDB" id="S3CR78"/>